<evidence type="ECO:0000313" key="3">
    <source>
        <dbReference type="EMBL" id="AKK09094.1"/>
    </source>
</evidence>
<organism evidence="3 4">
    <name type="scientific">Corynebacterium testudinoris</name>
    <dbReference type="NCBI Taxonomy" id="136857"/>
    <lineage>
        <taxon>Bacteria</taxon>
        <taxon>Bacillati</taxon>
        <taxon>Actinomycetota</taxon>
        <taxon>Actinomycetes</taxon>
        <taxon>Mycobacteriales</taxon>
        <taxon>Corynebacteriaceae</taxon>
        <taxon>Corynebacterium</taxon>
    </lineage>
</organism>
<protein>
    <submittedName>
        <fullName evidence="3">LssY C-terminus</fullName>
    </submittedName>
</protein>
<dbReference type="InterPro" id="IPR025902">
    <property type="entry name" value="LssY-like-C_dom"/>
</dbReference>
<dbReference type="Proteomes" id="UP000035540">
    <property type="component" value="Chromosome"/>
</dbReference>
<keyword evidence="1" id="KW-0472">Membrane</keyword>
<dbReference type="Pfam" id="PF14067">
    <property type="entry name" value="LssY_C"/>
    <property type="match status" value="1"/>
</dbReference>
<dbReference type="OrthoDB" id="3725455at2"/>
<feature type="transmembrane region" description="Helical" evidence="1">
    <location>
        <begin position="57"/>
        <end position="77"/>
    </location>
</feature>
<reference evidence="4" key="2">
    <citation type="submission" date="2015-05" db="EMBL/GenBank/DDBJ databases">
        <title>Complete genome sequence of Corynebacterium testudinoris DSM 44614, recovered from necrotic lesions in the mouth of a tortoise.</title>
        <authorList>
            <person name="Ruckert C."/>
            <person name="Albersmeier A."/>
            <person name="Winkler A."/>
            <person name="Tauch A."/>
        </authorList>
    </citation>
    <scope>NUCLEOTIDE SEQUENCE [LARGE SCALE GENOMIC DNA]</scope>
    <source>
        <strain evidence="4">DSM 44614</strain>
    </source>
</reference>
<dbReference type="STRING" id="136857.CTEST_08320"/>
<dbReference type="AlphaFoldDB" id="A0A0G3H6U6"/>
<evidence type="ECO:0000313" key="4">
    <source>
        <dbReference type="Proteomes" id="UP000035540"/>
    </source>
</evidence>
<keyword evidence="1" id="KW-0812">Transmembrane</keyword>
<proteinExistence type="predicted"/>
<reference evidence="3 4" key="1">
    <citation type="journal article" date="2015" name="Genome Announc.">
        <title>Complete Genome Sequence of the Type Strain Corynebacterium testudinoris DSM 44614, Recovered from Necrotic Lesions in the Mouth of a Tortoise.</title>
        <authorList>
            <person name="Ruckert C."/>
            <person name="Kriete M."/>
            <person name="Jaenicke S."/>
            <person name="Winkler A."/>
            <person name="Tauch A."/>
        </authorList>
    </citation>
    <scope>NUCLEOTIDE SEQUENCE [LARGE SCALE GENOMIC DNA]</scope>
    <source>
        <strain evidence="3 4">DSM 44614</strain>
    </source>
</reference>
<feature type="transmembrane region" description="Helical" evidence="1">
    <location>
        <begin position="349"/>
        <end position="369"/>
    </location>
</feature>
<dbReference type="RefSeq" id="WP_047253336.1">
    <property type="nucleotide sequence ID" value="NZ_CP011545.1"/>
</dbReference>
<dbReference type="EMBL" id="CP011545">
    <property type="protein sequence ID" value="AKK09094.1"/>
    <property type="molecule type" value="Genomic_DNA"/>
</dbReference>
<keyword evidence="1" id="KW-1133">Transmembrane helix</keyword>
<accession>A0A0G3H6U6</accession>
<gene>
    <name evidence="3" type="ORF">CTEST_08320</name>
</gene>
<dbReference type="KEGG" id="cted:CTEST_08320"/>
<feature type="transmembrane region" description="Helical" evidence="1">
    <location>
        <begin position="25"/>
        <end position="51"/>
    </location>
</feature>
<feature type="transmembrane region" description="Helical" evidence="1">
    <location>
        <begin position="401"/>
        <end position="421"/>
    </location>
</feature>
<keyword evidence="4" id="KW-1185">Reference proteome</keyword>
<sequence>MPQSKPAPSYAPRQEKVHAHRSKPFSVAAVVDWVFFVFGAVFSAWFAVLLIRSGLNLNWWHLLYLIGFWVVAAYLALPRLHRVLTELYVPDYFIGRVRTPDGLLGDPVNLALRGSGEQVAAAFEKAGWVVADPITFKSSRRIITSSLTGRSYPEAPVSSLNLFGRAQDVAFQQEVEDSPSKRHHVRLWRCPEGWFLPGGHQVDWLAAGTYDRAVGLSLFTWQVTHKIDADTDAERDYIVETLCHADRDVHVEVIKDFSTGYHHRNGGGDLIDTDGDLPVVDVNGVRETSSPPWVAAASHDKESVDAPPRPAVFILAVAAIITGVLLQLAQVIQQGVPDIPETAEWDVRLLAAGLAAGMSLVVYVPLMVFFLRGHSWARYGMLALLASNGITTMLTPMSSTIAEGALGILNIATWIVALVALSDRAASEWVRAIKVHRRQEKVSGGSSGH</sequence>
<evidence type="ECO:0000256" key="1">
    <source>
        <dbReference type="SAM" id="Phobius"/>
    </source>
</evidence>
<evidence type="ECO:0000259" key="2">
    <source>
        <dbReference type="Pfam" id="PF14067"/>
    </source>
</evidence>
<feature type="transmembrane region" description="Helical" evidence="1">
    <location>
        <begin position="311"/>
        <end position="329"/>
    </location>
</feature>
<feature type="domain" description="LssY-like C-terminal" evidence="2">
    <location>
        <begin position="88"/>
        <end position="277"/>
    </location>
</feature>
<feature type="transmembrane region" description="Helical" evidence="1">
    <location>
        <begin position="376"/>
        <end position="395"/>
    </location>
</feature>
<name>A0A0G3H6U6_9CORY</name>